<dbReference type="SMART" id="SM01007">
    <property type="entry name" value="Aldolase_II"/>
    <property type="match status" value="1"/>
</dbReference>
<dbReference type="Gene3D" id="3.40.225.10">
    <property type="entry name" value="Class II aldolase/adducin N-terminal domain"/>
    <property type="match status" value="1"/>
</dbReference>
<keyword evidence="5" id="KW-1185">Reference proteome</keyword>
<evidence type="ECO:0000313" key="5">
    <source>
        <dbReference type="Proteomes" id="UP000236959"/>
    </source>
</evidence>
<evidence type="ECO:0000313" key="4">
    <source>
        <dbReference type="EMBL" id="POF29042.1"/>
    </source>
</evidence>
<dbReference type="GO" id="GO:0005829">
    <property type="term" value="C:cytosol"/>
    <property type="evidence" value="ECO:0007669"/>
    <property type="project" value="TreeGrafter"/>
</dbReference>
<dbReference type="InterPro" id="IPR050197">
    <property type="entry name" value="Aldolase_class_II_sugar_metab"/>
</dbReference>
<reference evidence="4 5" key="1">
    <citation type="submission" date="2018-01" db="EMBL/GenBank/DDBJ databases">
        <title>Genomic Encyclopedia of Archaeal and Bacterial Type Strains, Phase II (KMG-II): from individual species to whole genera.</title>
        <authorList>
            <person name="Goeker M."/>
        </authorList>
    </citation>
    <scope>NUCLEOTIDE SEQUENCE [LARGE SCALE GENOMIC DNA]</scope>
    <source>
        <strain evidence="4 5">DSM 17023</strain>
    </source>
</reference>
<dbReference type="PANTHER" id="PTHR22789">
    <property type="entry name" value="FUCULOSE PHOSPHATE ALDOLASE"/>
    <property type="match status" value="1"/>
</dbReference>
<dbReference type="OrthoDB" id="5291399at2"/>
<dbReference type="InterPro" id="IPR036409">
    <property type="entry name" value="Aldolase_II/adducin_N_sf"/>
</dbReference>
<dbReference type="AlphaFoldDB" id="A0A2S3UMV4"/>
<proteinExistence type="predicted"/>
<dbReference type="RefSeq" id="WP_103224204.1">
    <property type="nucleotide sequence ID" value="NZ_PPCN01000010.1"/>
</dbReference>
<comment type="caution">
    <text evidence="4">The sequence shown here is derived from an EMBL/GenBank/DDBJ whole genome shotgun (WGS) entry which is preliminary data.</text>
</comment>
<dbReference type="PANTHER" id="PTHR22789:SF0">
    <property type="entry name" value="3-OXO-TETRONATE 4-PHOSPHATE DECARBOXYLASE-RELATED"/>
    <property type="match status" value="1"/>
</dbReference>
<dbReference type="GO" id="GO:0019323">
    <property type="term" value="P:pentose catabolic process"/>
    <property type="evidence" value="ECO:0007669"/>
    <property type="project" value="TreeGrafter"/>
</dbReference>
<evidence type="ECO:0000256" key="2">
    <source>
        <dbReference type="ARBA" id="ARBA00023239"/>
    </source>
</evidence>
<keyword evidence="2" id="KW-0456">Lyase</keyword>
<dbReference type="Pfam" id="PF00596">
    <property type="entry name" value="Aldolase_II"/>
    <property type="match status" value="1"/>
</dbReference>
<dbReference type="SUPFAM" id="SSF53639">
    <property type="entry name" value="AraD/HMP-PK domain-like"/>
    <property type="match status" value="1"/>
</dbReference>
<dbReference type="GO" id="GO:0016832">
    <property type="term" value="F:aldehyde-lyase activity"/>
    <property type="evidence" value="ECO:0007669"/>
    <property type="project" value="TreeGrafter"/>
</dbReference>
<organism evidence="4 5">
    <name type="scientific">Roseibium marinum</name>
    <dbReference type="NCBI Taxonomy" id="281252"/>
    <lineage>
        <taxon>Bacteria</taxon>
        <taxon>Pseudomonadati</taxon>
        <taxon>Pseudomonadota</taxon>
        <taxon>Alphaproteobacteria</taxon>
        <taxon>Hyphomicrobiales</taxon>
        <taxon>Stappiaceae</taxon>
        <taxon>Roseibium</taxon>
    </lineage>
</organism>
<name>A0A2S3UMV4_9HYPH</name>
<evidence type="ECO:0000256" key="1">
    <source>
        <dbReference type="ARBA" id="ARBA00022723"/>
    </source>
</evidence>
<evidence type="ECO:0000259" key="3">
    <source>
        <dbReference type="SMART" id="SM01007"/>
    </source>
</evidence>
<protein>
    <submittedName>
        <fullName evidence="4">L-fuculose-phosphate aldolase</fullName>
    </submittedName>
</protein>
<feature type="domain" description="Class II aldolase/adducin N-terminal" evidence="3">
    <location>
        <begin position="16"/>
        <end position="190"/>
    </location>
</feature>
<dbReference type="Proteomes" id="UP000236959">
    <property type="component" value="Unassembled WGS sequence"/>
</dbReference>
<gene>
    <name evidence="4" type="ORF">CLV41_11046</name>
</gene>
<accession>A0A2S3UMV4</accession>
<sequence length="238" mass="25359">MSENSSFPADGPDVRREIIETARALSRLGLTKGTSGNVSARINSGFLVTPSGTPYEDLREDKIVAMDLDGCYRGDVLPSSEWRMHLDFYLAKPACGAVVHCHSPRATALACHRRGIPAFHYMVALAGGDRIECADYATFGTRALSEAMAAALGERNACLLANHGQIAGGPTLGKALSVAEGVEDLADQYLSALTLGDPVILDATEMANILKKFKSYGKQTNELEDGQAAAFELPKRVG</sequence>
<keyword evidence="1" id="KW-0479">Metal-binding</keyword>
<dbReference type="GO" id="GO:0046872">
    <property type="term" value="F:metal ion binding"/>
    <property type="evidence" value="ECO:0007669"/>
    <property type="project" value="UniProtKB-KW"/>
</dbReference>
<dbReference type="EMBL" id="PPCN01000010">
    <property type="protein sequence ID" value="POF29042.1"/>
    <property type="molecule type" value="Genomic_DNA"/>
</dbReference>
<dbReference type="InterPro" id="IPR001303">
    <property type="entry name" value="Aldolase_II/adducin_N"/>
</dbReference>